<evidence type="ECO:0000256" key="5">
    <source>
        <dbReference type="ARBA" id="ARBA00022679"/>
    </source>
</evidence>
<keyword evidence="5 10" id="KW-0808">Transferase</keyword>
<comment type="subcellular location">
    <subcellularLocation>
        <location evidence="1">Membrane</location>
        <topology evidence="1">Multi-pass membrane protein</topology>
    </subcellularLocation>
</comment>
<keyword evidence="4" id="KW-0328">Glycosyltransferase</keyword>
<accession>A0A494XG34</accession>
<keyword evidence="8 9" id="KW-0472">Membrane</keyword>
<name>A0A494XG34_9BURK</name>
<proteinExistence type="predicted"/>
<comment type="caution">
    <text evidence="10">The sequence shown here is derived from an EMBL/GenBank/DDBJ whole genome shotgun (WGS) entry which is preliminary data.</text>
</comment>
<evidence type="ECO:0000256" key="7">
    <source>
        <dbReference type="ARBA" id="ARBA00022989"/>
    </source>
</evidence>
<comment type="pathway">
    <text evidence="2">Lipid metabolism; sphingolipid metabolism.</text>
</comment>
<dbReference type="Gene3D" id="3.90.550.10">
    <property type="entry name" value="Spore Coat Polysaccharide Biosynthesis Protein SpsA, Chain A"/>
    <property type="match status" value="1"/>
</dbReference>
<organism evidence="10 11">
    <name type="scientific">Pararobbsia silviterrae</name>
    <dbReference type="NCBI Taxonomy" id="1792498"/>
    <lineage>
        <taxon>Bacteria</taxon>
        <taxon>Pseudomonadati</taxon>
        <taxon>Pseudomonadota</taxon>
        <taxon>Betaproteobacteria</taxon>
        <taxon>Burkholderiales</taxon>
        <taxon>Burkholderiaceae</taxon>
        <taxon>Pararobbsia</taxon>
    </lineage>
</organism>
<dbReference type="GO" id="GO:0006679">
    <property type="term" value="P:glucosylceramide biosynthetic process"/>
    <property type="evidence" value="ECO:0007669"/>
    <property type="project" value="TreeGrafter"/>
</dbReference>
<keyword evidence="6 9" id="KW-0812">Transmembrane</keyword>
<comment type="pathway">
    <text evidence="3">Sphingolipid metabolism.</text>
</comment>
<evidence type="ECO:0000256" key="3">
    <source>
        <dbReference type="ARBA" id="ARBA00004991"/>
    </source>
</evidence>
<evidence type="ECO:0000256" key="1">
    <source>
        <dbReference type="ARBA" id="ARBA00004141"/>
    </source>
</evidence>
<feature type="transmembrane region" description="Helical" evidence="9">
    <location>
        <begin position="294"/>
        <end position="321"/>
    </location>
</feature>
<evidence type="ECO:0000256" key="4">
    <source>
        <dbReference type="ARBA" id="ARBA00022676"/>
    </source>
</evidence>
<dbReference type="OrthoDB" id="9814255at2"/>
<dbReference type="PANTHER" id="PTHR12726:SF0">
    <property type="entry name" value="CERAMIDE GLUCOSYLTRANSFERASE"/>
    <property type="match status" value="1"/>
</dbReference>
<evidence type="ECO:0000313" key="10">
    <source>
        <dbReference type="EMBL" id="RKP49717.1"/>
    </source>
</evidence>
<evidence type="ECO:0000256" key="9">
    <source>
        <dbReference type="SAM" id="Phobius"/>
    </source>
</evidence>
<dbReference type="CDD" id="cd02520">
    <property type="entry name" value="Glucosylceramide_synthase"/>
    <property type="match status" value="1"/>
</dbReference>
<dbReference type="InterPro" id="IPR025993">
    <property type="entry name" value="Ceramide_glucosylTrfase"/>
</dbReference>
<dbReference type="SUPFAM" id="SSF53448">
    <property type="entry name" value="Nucleotide-diphospho-sugar transferases"/>
    <property type="match status" value="1"/>
</dbReference>
<evidence type="ECO:0000256" key="6">
    <source>
        <dbReference type="ARBA" id="ARBA00022692"/>
    </source>
</evidence>
<keyword evidence="11" id="KW-1185">Reference proteome</keyword>
<sequence length="383" mass="41734">MTIHEIRMLVTVCVATAAALGCLYSIVSSLLMASFFRRPLGAPAAFPAVTVIRPLHGREHALVDNLSSFLVQDYPGPVQFLFGVHDAHDPALEAVEAIRARYPHADVTVVADTRLHGPNRKISNIVNMLAHAKHAVFVFADSDVHASPDTLRHVVATLEEPDVGLVSCLFRGQPDPGFWPRVSAAACNYHFVPSVVIGLVSKLARPCFGPMIAMRRDTLERIGGLTQFSSHLAEDHAIGEAVRAIGLRVEIPPFIVTQACVETTSRAFVHHELRASRTIRRITPQGHLGSVITYPFALALIAMLLAGAAPWSLVLLGVALLSRLHVGIQADRALGRTLHGLAVLPLCELMLFYVFIASFRSSRVVWRGHRFSVDDSGLMTARK</sequence>
<dbReference type="GO" id="GO:0008120">
    <property type="term" value="F:ceramide glucosyltransferase activity"/>
    <property type="evidence" value="ECO:0007669"/>
    <property type="project" value="TreeGrafter"/>
</dbReference>
<evidence type="ECO:0000256" key="2">
    <source>
        <dbReference type="ARBA" id="ARBA00004760"/>
    </source>
</evidence>
<dbReference type="InterPro" id="IPR029044">
    <property type="entry name" value="Nucleotide-diphossugar_trans"/>
</dbReference>
<dbReference type="EMBL" id="RBZU01000010">
    <property type="protein sequence ID" value="RKP49717.1"/>
    <property type="molecule type" value="Genomic_DNA"/>
</dbReference>
<dbReference type="GO" id="GO:0016020">
    <property type="term" value="C:membrane"/>
    <property type="evidence" value="ECO:0007669"/>
    <property type="project" value="UniProtKB-SubCell"/>
</dbReference>
<dbReference type="PROSITE" id="PS51257">
    <property type="entry name" value="PROKAR_LIPOPROTEIN"/>
    <property type="match status" value="1"/>
</dbReference>
<keyword evidence="7 9" id="KW-1133">Transmembrane helix</keyword>
<evidence type="ECO:0000313" key="11">
    <source>
        <dbReference type="Proteomes" id="UP000270342"/>
    </source>
</evidence>
<evidence type="ECO:0000256" key="8">
    <source>
        <dbReference type="ARBA" id="ARBA00023136"/>
    </source>
</evidence>
<dbReference type="Pfam" id="PF13506">
    <property type="entry name" value="Glyco_transf_21"/>
    <property type="match status" value="1"/>
</dbReference>
<dbReference type="RefSeq" id="WP_121088830.1">
    <property type="nucleotide sequence ID" value="NZ_RBZU01000010.1"/>
</dbReference>
<gene>
    <name evidence="10" type="ORF">D7S86_20770</name>
</gene>
<reference evidence="10 11" key="1">
    <citation type="submission" date="2018-10" db="EMBL/GenBank/DDBJ databases">
        <title>Robbsia sp. DHC34, isolated from soil.</title>
        <authorList>
            <person name="Gao Z.-H."/>
            <person name="Qiu L.-H."/>
        </authorList>
    </citation>
    <scope>NUCLEOTIDE SEQUENCE [LARGE SCALE GENOMIC DNA]</scope>
    <source>
        <strain evidence="10 11">DHC34</strain>
    </source>
</reference>
<dbReference type="NCBIfam" id="TIGR03472">
    <property type="entry name" value="HpnI"/>
    <property type="match status" value="1"/>
</dbReference>
<dbReference type="InterPro" id="IPR017835">
    <property type="entry name" value="Hopen-assoc_HpnI"/>
</dbReference>
<protein>
    <submittedName>
        <fullName evidence="10">Glycosyltransferase</fullName>
    </submittedName>
</protein>
<dbReference type="Proteomes" id="UP000270342">
    <property type="component" value="Unassembled WGS sequence"/>
</dbReference>
<dbReference type="PANTHER" id="PTHR12726">
    <property type="entry name" value="CERAMIDE GLUCOSYLTRANSFERASE"/>
    <property type="match status" value="1"/>
</dbReference>
<dbReference type="AlphaFoldDB" id="A0A494XG34"/>
<feature type="transmembrane region" description="Helical" evidence="9">
    <location>
        <begin position="333"/>
        <end position="356"/>
    </location>
</feature>